<dbReference type="AlphaFoldDB" id="A0A8S4B6A4"/>
<dbReference type="SMART" id="SM00409">
    <property type="entry name" value="IG"/>
    <property type="match status" value="2"/>
</dbReference>
<organism evidence="2 3">
    <name type="scientific">Menidia menidia</name>
    <name type="common">Atlantic silverside</name>
    <dbReference type="NCBI Taxonomy" id="238744"/>
    <lineage>
        <taxon>Eukaryota</taxon>
        <taxon>Metazoa</taxon>
        <taxon>Chordata</taxon>
        <taxon>Craniata</taxon>
        <taxon>Vertebrata</taxon>
        <taxon>Euteleostomi</taxon>
        <taxon>Actinopterygii</taxon>
        <taxon>Neopterygii</taxon>
        <taxon>Teleostei</taxon>
        <taxon>Neoteleostei</taxon>
        <taxon>Acanthomorphata</taxon>
        <taxon>Ovalentaria</taxon>
        <taxon>Atherinomorphae</taxon>
        <taxon>Atheriniformes</taxon>
        <taxon>Atherinopsidae</taxon>
        <taxon>Menidiinae</taxon>
        <taxon>Menidia</taxon>
    </lineage>
</organism>
<feature type="domain" description="Ig-like" evidence="1">
    <location>
        <begin position="459"/>
        <end position="539"/>
    </location>
</feature>
<dbReference type="PANTHER" id="PTHR46013:SF4">
    <property type="entry name" value="B-CELL RECEPTOR CD22-RELATED"/>
    <property type="match status" value="1"/>
</dbReference>
<evidence type="ECO:0000313" key="3">
    <source>
        <dbReference type="Proteomes" id="UP000677803"/>
    </source>
</evidence>
<keyword evidence="3" id="KW-1185">Reference proteome</keyword>
<dbReference type="InterPro" id="IPR003598">
    <property type="entry name" value="Ig_sub2"/>
</dbReference>
<dbReference type="InterPro" id="IPR003599">
    <property type="entry name" value="Ig_sub"/>
</dbReference>
<reference evidence="2" key="1">
    <citation type="submission" date="2021-05" db="EMBL/GenBank/DDBJ databases">
        <authorList>
            <person name="Tigano A."/>
        </authorList>
    </citation>
    <scope>NUCLEOTIDE SEQUENCE</scope>
</reference>
<feature type="non-terminal residue" evidence="2">
    <location>
        <position position="1"/>
    </location>
</feature>
<evidence type="ECO:0000313" key="2">
    <source>
        <dbReference type="EMBL" id="CAG5928836.1"/>
    </source>
</evidence>
<dbReference type="OrthoDB" id="9448246at2759"/>
<accession>A0A8S4B6A4</accession>
<dbReference type="InterPro" id="IPR007110">
    <property type="entry name" value="Ig-like_dom"/>
</dbReference>
<dbReference type="CDD" id="cd00096">
    <property type="entry name" value="Ig"/>
    <property type="match status" value="1"/>
</dbReference>
<dbReference type="InterPro" id="IPR013783">
    <property type="entry name" value="Ig-like_fold"/>
</dbReference>
<dbReference type="Pfam" id="PF13895">
    <property type="entry name" value="Ig_2"/>
    <property type="match status" value="1"/>
</dbReference>
<dbReference type="EMBL" id="CAJRST010013335">
    <property type="protein sequence ID" value="CAG5928836.1"/>
    <property type="molecule type" value="Genomic_DNA"/>
</dbReference>
<dbReference type="Proteomes" id="UP000677803">
    <property type="component" value="Unassembled WGS sequence"/>
</dbReference>
<dbReference type="Gene3D" id="2.60.40.10">
    <property type="entry name" value="Immunoglobulins"/>
    <property type="match status" value="4"/>
</dbReference>
<dbReference type="PANTHER" id="PTHR46013">
    <property type="entry name" value="VASCULAR CELL ADHESION MOLECULE 1"/>
    <property type="match status" value="1"/>
</dbReference>
<sequence length="577" mass="65647">MISSYKHPSDFKVERAFWFTQNPENRYNDLKYDPNYSNRSEYHCQNKICSVKIKNITENDKAVYKFRFLTNNSDGKYTGVPGVSLSVTDLNLQERVYITSRTQNFVWFMLECQASCDFHGTQSYIWSKNKQEDSHQVSKYYLVPLNQADTVSCGVTSGGLRSPSEFREFTPSTKMCSFSGSTVKIRCHPGFCSATVEYDTHWAKGSDFKDRVKFACDKNDCTLSISDLRDNDPDEFFFTFTQMQREERSSIGLTLSTNNHLELVCTSNCQLPDNVVFQWYKNGQTLHEKTQNMILRETSLLDSYQCALQGHSHRSLQVYAPRNMLVTPYGEIKEDSLVNLTCRCDAHPAATFAWYKMDRGPSNPLILDIISAQLKMILGRILKKYSLTSVSVSVSPSGDILEGQSVTLNCSSDANPSARNTWYKKTTKWFLLNHMVFTVLFLSSLETLGTITANAPKRPSLSISPSGELLENNEVTLTCSSDANPPANYTWYKKGKRLPEGSGHNFIITKTRLDQSGYYYCEAQNRWGRHNTTIHLTIVPDPIYCNIRPVGAHKLNEEEDESVEYSVVKFSNTQSVS</sequence>
<dbReference type="PROSITE" id="PS50835">
    <property type="entry name" value="IG_LIKE"/>
    <property type="match status" value="2"/>
</dbReference>
<comment type="caution">
    <text evidence="2">The sequence shown here is derived from an EMBL/GenBank/DDBJ whole genome shotgun (WGS) entry which is preliminary data.</text>
</comment>
<proteinExistence type="predicted"/>
<dbReference type="SUPFAM" id="SSF48726">
    <property type="entry name" value="Immunoglobulin"/>
    <property type="match status" value="4"/>
</dbReference>
<evidence type="ECO:0000259" key="1">
    <source>
        <dbReference type="PROSITE" id="PS50835"/>
    </source>
</evidence>
<feature type="domain" description="Ig-like" evidence="1">
    <location>
        <begin position="233"/>
        <end position="317"/>
    </location>
</feature>
<name>A0A8S4B6A4_9TELE</name>
<dbReference type="SMART" id="SM00408">
    <property type="entry name" value="IGc2"/>
    <property type="match status" value="1"/>
</dbReference>
<protein>
    <submittedName>
        <fullName evidence="2">(Atlantic silverside) hypothetical protein</fullName>
    </submittedName>
</protein>
<gene>
    <name evidence="2" type="ORF">MMEN_LOCUS12489</name>
</gene>
<dbReference type="InterPro" id="IPR036179">
    <property type="entry name" value="Ig-like_dom_sf"/>
</dbReference>